<dbReference type="AlphaFoldDB" id="F4S2M5"/>
<dbReference type="SUPFAM" id="SSF54909">
    <property type="entry name" value="Dimeric alpha+beta barrel"/>
    <property type="match status" value="1"/>
</dbReference>
<dbReference type="PANTHER" id="PTHR33606">
    <property type="entry name" value="PROTEIN YCII"/>
    <property type="match status" value="1"/>
</dbReference>
<dbReference type="VEuPathDB" id="FungiDB:MELLADRAFT_111285"/>
<protein>
    <recommendedName>
        <fullName evidence="1">YCII-related domain-containing protein</fullName>
    </recommendedName>
</protein>
<dbReference type="PANTHER" id="PTHR33606:SF3">
    <property type="entry name" value="PROTEIN YCII"/>
    <property type="match status" value="1"/>
</dbReference>
<dbReference type="Pfam" id="PF03795">
    <property type="entry name" value="YCII"/>
    <property type="match status" value="1"/>
</dbReference>
<name>F4S2M5_MELLP</name>
<reference evidence="3" key="1">
    <citation type="journal article" date="2011" name="Proc. Natl. Acad. Sci. U.S.A.">
        <title>Obligate biotrophy features unraveled by the genomic analysis of rust fungi.</title>
        <authorList>
            <person name="Duplessis S."/>
            <person name="Cuomo C.A."/>
            <person name="Lin Y.-C."/>
            <person name="Aerts A."/>
            <person name="Tisserant E."/>
            <person name="Veneault-Fourrey C."/>
            <person name="Joly D.L."/>
            <person name="Hacquard S."/>
            <person name="Amselem J."/>
            <person name="Cantarel B.L."/>
            <person name="Chiu R."/>
            <person name="Coutinho P.M."/>
            <person name="Feau N."/>
            <person name="Field M."/>
            <person name="Frey P."/>
            <person name="Gelhaye E."/>
            <person name="Goldberg J."/>
            <person name="Grabherr M.G."/>
            <person name="Kodira C.D."/>
            <person name="Kohler A."/>
            <person name="Kuees U."/>
            <person name="Lindquist E.A."/>
            <person name="Lucas S.M."/>
            <person name="Mago R."/>
            <person name="Mauceli E."/>
            <person name="Morin E."/>
            <person name="Murat C."/>
            <person name="Pangilinan J.L."/>
            <person name="Park R."/>
            <person name="Pearson M."/>
            <person name="Quesneville H."/>
            <person name="Rouhier N."/>
            <person name="Sakthikumar S."/>
            <person name="Salamov A.A."/>
            <person name="Schmutz J."/>
            <person name="Selles B."/>
            <person name="Shapiro H."/>
            <person name="Tanguay P."/>
            <person name="Tuskan G.A."/>
            <person name="Henrissat B."/>
            <person name="Van de Peer Y."/>
            <person name="Rouze P."/>
            <person name="Ellis J.G."/>
            <person name="Dodds P.N."/>
            <person name="Schein J.E."/>
            <person name="Zhong S."/>
            <person name="Hamelin R.C."/>
            <person name="Grigoriev I.V."/>
            <person name="Szabo L.J."/>
            <person name="Martin F."/>
        </authorList>
    </citation>
    <scope>NUCLEOTIDE SEQUENCE [LARGE SCALE GENOMIC DNA]</scope>
    <source>
        <strain evidence="3">98AG31 / pathotype 3-4-7</strain>
    </source>
</reference>
<evidence type="ECO:0000259" key="1">
    <source>
        <dbReference type="Pfam" id="PF03795"/>
    </source>
</evidence>
<keyword evidence="3" id="KW-1185">Reference proteome</keyword>
<gene>
    <name evidence="2" type="ORF">MELLADRAFT_111285</name>
</gene>
<dbReference type="STRING" id="747676.F4S2M5"/>
<dbReference type="InParanoid" id="F4S2M5"/>
<organism evidence="3">
    <name type="scientific">Melampsora larici-populina (strain 98AG31 / pathotype 3-4-7)</name>
    <name type="common">Poplar leaf rust fungus</name>
    <dbReference type="NCBI Taxonomy" id="747676"/>
    <lineage>
        <taxon>Eukaryota</taxon>
        <taxon>Fungi</taxon>
        <taxon>Dikarya</taxon>
        <taxon>Basidiomycota</taxon>
        <taxon>Pucciniomycotina</taxon>
        <taxon>Pucciniomycetes</taxon>
        <taxon>Pucciniales</taxon>
        <taxon>Melampsoraceae</taxon>
        <taxon>Melampsora</taxon>
    </lineage>
</organism>
<feature type="domain" description="YCII-related" evidence="1">
    <location>
        <begin position="28"/>
        <end position="107"/>
    </location>
</feature>
<evidence type="ECO:0000313" key="2">
    <source>
        <dbReference type="EMBL" id="EGG01104.1"/>
    </source>
</evidence>
<proteinExistence type="predicted"/>
<dbReference type="KEGG" id="mlr:MELLADRAFT_111285"/>
<dbReference type="RefSeq" id="XP_007415704.1">
    <property type="nucleotide sequence ID" value="XM_007415642.1"/>
</dbReference>
<evidence type="ECO:0000313" key="3">
    <source>
        <dbReference type="Proteomes" id="UP000001072"/>
    </source>
</evidence>
<dbReference type="EMBL" id="GL883141">
    <property type="protein sequence ID" value="EGG01104.1"/>
    <property type="molecule type" value="Genomic_DNA"/>
</dbReference>
<dbReference type="InterPro" id="IPR051807">
    <property type="entry name" value="Sec-metab_biosynth-assoc"/>
</dbReference>
<dbReference type="OrthoDB" id="5519740at2759"/>
<dbReference type="Gene3D" id="3.30.70.1060">
    <property type="entry name" value="Dimeric alpha+beta barrel"/>
    <property type="match status" value="1"/>
</dbReference>
<dbReference type="InterPro" id="IPR011008">
    <property type="entry name" value="Dimeric_a/b-barrel"/>
</dbReference>
<accession>F4S2M5</accession>
<dbReference type="InterPro" id="IPR005545">
    <property type="entry name" value="YCII"/>
</dbReference>
<dbReference type="HOGENOM" id="CLU_110355_2_1_1"/>
<dbReference type="eggNOG" id="ENOG502S8X0">
    <property type="taxonomic scope" value="Eukaryota"/>
</dbReference>
<dbReference type="GeneID" id="18924336"/>
<sequence>MSTSTLKTLTWSTPLSSSTQTYTYLVNAPDFETDSKRLELRSDHVNGAKEGLKTGRIINAGAMFEKDKALNPSENKMIGSWLLCRAESIEEVEIMCKNDIYYQKGAWDPEKLEICCVANLL</sequence>
<dbReference type="Proteomes" id="UP000001072">
    <property type="component" value="Unassembled WGS sequence"/>
</dbReference>